<reference evidence="1 2" key="1">
    <citation type="journal article" date="2024" name="G3 (Bethesda)">
        <title>Genome assembly of Hibiscus sabdariffa L. provides insights into metabolisms of medicinal natural products.</title>
        <authorList>
            <person name="Kim T."/>
        </authorList>
    </citation>
    <scope>NUCLEOTIDE SEQUENCE [LARGE SCALE GENOMIC DNA]</scope>
    <source>
        <strain evidence="1">TK-2024</strain>
        <tissue evidence="1">Old leaves</tissue>
    </source>
</reference>
<dbReference type="Proteomes" id="UP001472677">
    <property type="component" value="Unassembled WGS sequence"/>
</dbReference>
<organism evidence="1 2">
    <name type="scientific">Hibiscus sabdariffa</name>
    <name type="common">roselle</name>
    <dbReference type="NCBI Taxonomy" id="183260"/>
    <lineage>
        <taxon>Eukaryota</taxon>
        <taxon>Viridiplantae</taxon>
        <taxon>Streptophyta</taxon>
        <taxon>Embryophyta</taxon>
        <taxon>Tracheophyta</taxon>
        <taxon>Spermatophyta</taxon>
        <taxon>Magnoliopsida</taxon>
        <taxon>eudicotyledons</taxon>
        <taxon>Gunneridae</taxon>
        <taxon>Pentapetalae</taxon>
        <taxon>rosids</taxon>
        <taxon>malvids</taxon>
        <taxon>Malvales</taxon>
        <taxon>Malvaceae</taxon>
        <taxon>Malvoideae</taxon>
        <taxon>Hibiscus</taxon>
    </lineage>
</organism>
<comment type="caution">
    <text evidence="1">The sequence shown here is derived from an EMBL/GenBank/DDBJ whole genome shotgun (WGS) entry which is preliminary data.</text>
</comment>
<gene>
    <name evidence="1" type="ORF">V6N12_009828</name>
</gene>
<evidence type="ECO:0000313" key="2">
    <source>
        <dbReference type="Proteomes" id="UP001472677"/>
    </source>
</evidence>
<dbReference type="EMBL" id="JBBPBM010000016">
    <property type="protein sequence ID" value="KAK8557599.1"/>
    <property type="molecule type" value="Genomic_DNA"/>
</dbReference>
<sequence>MNGWKVLGFGSQPCLYQIVEHGYQLVSHIDEELDLLVGEHCFPIRVTEIEEASGPKCDCSYELVGDSTSVGKSDGTDDEEEWRHASIMRDSVHGSVSNETMVPNSIMSSKMNGVEMDKMWEGNMRVVWQVLESESGMAEENIGLIQRDEEMRCCTVDLLTECEVRNEGQQSTIAANEMCSPTESGS</sequence>
<proteinExistence type="predicted"/>
<keyword evidence="2" id="KW-1185">Reference proteome</keyword>
<name>A0ABR2EBV8_9ROSI</name>
<accession>A0ABR2EBV8</accession>
<protein>
    <submittedName>
        <fullName evidence="1">Uncharacterized protein</fullName>
    </submittedName>
</protein>
<evidence type="ECO:0000313" key="1">
    <source>
        <dbReference type="EMBL" id="KAK8557599.1"/>
    </source>
</evidence>